<accession>A0A9P6MGA5</accession>
<evidence type="ECO:0008006" key="4">
    <source>
        <dbReference type="Google" id="ProtNLM"/>
    </source>
</evidence>
<evidence type="ECO:0000313" key="3">
    <source>
        <dbReference type="Proteomes" id="UP000749646"/>
    </source>
</evidence>
<feature type="region of interest" description="Disordered" evidence="1">
    <location>
        <begin position="1"/>
        <end position="137"/>
    </location>
</feature>
<dbReference type="EMBL" id="JAAAHW010000811">
    <property type="protein sequence ID" value="KAF9998821.1"/>
    <property type="molecule type" value="Genomic_DNA"/>
</dbReference>
<dbReference type="OrthoDB" id="2406635at2759"/>
<evidence type="ECO:0000256" key="1">
    <source>
        <dbReference type="SAM" id="MobiDB-lite"/>
    </source>
</evidence>
<organism evidence="2 3">
    <name type="scientific">Modicella reniformis</name>
    <dbReference type="NCBI Taxonomy" id="1440133"/>
    <lineage>
        <taxon>Eukaryota</taxon>
        <taxon>Fungi</taxon>
        <taxon>Fungi incertae sedis</taxon>
        <taxon>Mucoromycota</taxon>
        <taxon>Mortierellomycotina</taxon>
        <taxon>Mortierellomycetes</taxon>
        <taxon>Mortierellales</taxon>
        <taxon>Mortierellaceae</taxon>
        <taxon>Modicella</taxon>
    </lineage>
</organism>
<gene>
    <name evidence="2" type="ORF">BGZ65_005736</name>
</gene>
<reference evidence="2" key="1">
    <citation type="journal article" date="2020" name="Fungal Divers.">
        <title>Resolving the Mortierellaceae phylogeny through synthesis of multi-gene phylogenetics and phylogenomics.</title>
        <authorList>
            <person name="Vandepol N."/>
            <person name="Liber J."/>
            <person name="Desiro A."/>
            <person name="Na H."/>
            <person name="Kennedy M."/>
            <person name="Barry K."/>
            <person name="Grigoriev I.V."/>
            <person name="Miller A.N."/>
            <person name="O'Donnell K."/>
            <person name="Stajich J.E."/>
            <person name="Bonito G."/>
        </authorList>
    </citation>
    <scope>NUCLEOTIDE SEQUENCE</scope>
    <source>
        <strain evidence="2">MES-2147</strain>
    </source>
</reference>
<dbReference type="AlphaFoldDB" id="A0A9P6MGA5"/>
<keyword evidence="3" id="KW-1185">Reference proteome</keyword>
<name>A0A9P6MGA5_9FUNG</name>
<protein>
    <recommendedName>
        <fullName evidence="4">Adhesin domain-containing protein</fullName>
    </recommendedName>
</protein>
<feature type="compositionally biased region" description="Low complexity" evidence="1">
    <location>
        <begin position="28"/>
        <end position="53"/>
    </location>
</feature>
<evidence type="ECO:0000313" key="2">
    <source>
        <dbReference type="EMBL" id="KAF9998821.1"/>
    </source>
</evidence>
<comment type="caution">
    <text evidence="2">The sequence shown here is derived from an EMBL/GenBank/DDBJ whole genome shotgun (WGS) entry which is preliminary data.</text>
</comment>
<proteinExistence type="predicted"/>
<sequence length="473" mass="50490">MHGKTSKPSVDIAEVERLTFGQQQPYASTPSTPSGGSSGGVNNNRNLHNPHTNGGMGNSAQERNQPPLPPSDAPPAYEEVSSPIRGPQVANVSNSRDENHASDSSTPLLSGHRPPVTPYNTGPASYASSVSSDGDSDETRRLSRFWPFLIVAILILIVGTNDKKEGRHGGFDDEMCRGRIAHRKNVTDILVSSSIRDYSVSVTGMISNIIVEQATTEGSVPGTTQFIIEATASDHDDLDTIYPEVKQDIGSGSLKATVTGGNSGSDEMECLQTVVKIIFSPSSPTVENLRLTVSEGNITVNLLNLSKGTSSTPTTISSLQVKELYTRVVTGHSYILADVPVRARIGGSEGTIRGELVVGKEMSAMMVDGIVTLNLAQRNEKNVMESKVEVRNGKISVGLATPYEGEFKLEVAAGKLELINPSTNRTHLSYVGRNIMRGWSSVRPRGPTPPASELKLLGSNAVVTLSMTRIDLA</sequence>
<dbReference type="Proteomes" id="UP000749646">
    <property type="component" value="Unassembled WGS sequence"/>
</dbReference>